<dbReference type="FunFam" id="1.10.10.10:FF:000001">
    <property type="entry name" value="LysR family transcriptional regulator"/>
    <property type="match status" value="1"/>
</dbReference>
<dbReference type="EMBL" id="JADBHS010000007">
    <property type="protein sequence ID" value="MBE2986394.1"/>
    <property type="molecule type" value="Genomic_DNA"/>
</dbReference>
<dbReference type="EMBL" id="LIWG01000005">
    <property type="protein sequence ID" value="MBE3608063.1"/>
    <property type="molecule type" value="Genomic_DNA"/>
</dbReference>
<keyword evidence="8" id="KW-1185">Reference proteome</keyword>
<dbReference type="InterPro" id="IPR000847">
    <property type="entry name" value="LysR_HTH_N"/>
</dbReference>
<dbReference type="GO" id="GO:0005829">
    <property type="term" value="C:cytosol"/>
    <property type="evidence" value="ECO:0007669"/>
    <property type="project" value="TreeGrafter"/>
</dbReference>
<evidence type="ECO:0000313" key="6">
    <source>
        <dbReference type="EMBL" id="MBE2986394.1"/>
    </source>
</evidence>
<dbReference type="GO" id="GO:0003700">
    <property type="term" value="F:DNA-binding transcription factor activity"/>
    <property type="evidence" value="ECO:0007669"/>
    <property type="project" value="InterPro"/>
</dbReference>
<proteinExistence type="inferred from homology"/>
<dbReference type="InterPro" id="IPR005119">
    <property type="entry name" value="LysR_subst-bd"/>
</dbReference>
<evidence type="ECO:0000313" key="9">
    <source>
        <dbReference type="Proteomes" id="UP001318760"/>
    </source>
</evidence>
<organism evidence="7 8">
    <name type="scientific">Campylobacter californiensis</name>
    <dbReference type="NCBI Taxonomy" id="1032243"/>
    <lineage>
        <taxon>Bacteria</taxon>
        <taxon>Pseudomonadati</taxon>
        <taxon>Campylobacterota</taxon>
        <taxon>Epsilonproteobacteria</taxon>
        <taxon>Campylobacterales</taxon>
        <taxon>Campylobacteraceae</taxon>
        <taxon>Campylobacter</taxon>
    </lineage>
</organism>
<dbReference type="PROSITE" id="PS50931">
    <property type="entry name" value="HTH_LYSR"/>
    <property type="match status" value="1"/>
</dbReference>
<evidence type="ECO:0000313" key="8">
    <source>
        <dbReference type="Proteomes" id="UP000650616"/>
    </source>
</evidence>
<keyword evidence="4" id="KW-0804">Transcription</keyword>
<protein>
    <submittedName>
        <fullName evidence="7">LysR family transcriptional regulator</fullName>
    </submittedName>
</protein>
<evidence type="ECO:0000256" key="2">
    <source>
        <dbReference type="ARBA" id="ARBA00023015"/>
    </source>
</evidence>
<evidence type="ECO:0000256" key="1">
    <source>
        <dbReference type="ARBA" id="ARBA00009437"/>
    </source>
</evidence>
<name>A0AAW3ZUT3_9BACT</name>
<evidence type="ECO:0000313" key="7">
    <source>
        <dbReference type="EMBL" id="MBE3608063.1"/>
    </source>
</evidence>
<dbReference type="GO" id="GO:0003677">
    <property type="term" value="F:DNA binding"/>
    <property type="evidence" value="ECO:0007669"/>
    <property type="project" value="UniProtKB-KW"/>
</dbReference>
<sequence length="297" mass="33835">MNLRQMELVLKTAELKSFTKAANELKVPQPSLSQSILNLEKEIGMPLFNRTTNPVSLTHAGEIYCQKARLVFDILNDLNLELSEMGGAKSGKIRIGFSQNGYIMTPDVLPKFCKKFNKASIKILQVFSTLKIRKMLIDDEIDLGMLILPIDTEGLKYEIIKTQEMFLALPILHPLSQKHKGQKNPKISLKDVKDEKFILPKQNQRSRILFDEIFKRANIKPEILCETETFDIANSIVASGVGVCFTIPEFIKEDKKDKITLFDINEPSLNKTLILAYKEDKKPSNLMLEFIKMAQEC</sequence>
<dbReference type="InterPro" id="IPR050950">
    <property type="entry name" value="HTH-type_LysR_regulators"/>
</dbReference>
<dbReference type="Pfam" id="PF00126">
    <property type="entry name" value="HTH_1"/>
    <property type="match status" value="1"/>
</dbReference>
<dbReference type="InterPro" id="IPR036388">
    <property type="entry name" value="WH-like_DNA-bd_sf"/>
</dbReference>
<dbReference type="InterPro" id="IPR036390">
    <property type="entry name" value="WH_DNA-bd_sf"/>
</dbReference>
<dbReference type="AlphaFoldDB" id="A0AAW3ZUT3"/>
<dbReference type="SUPFAM" id="SSF46785">
    <property type="entry name" value="Winged helix' DNA-binding domain"/>
    <property type="match status" value="1"/>
</dbReference>
<evidence type="ECO:0000256" key="3">
    <source>
        <dbReference type="ARBA" id="ARBA00023125"/>
    </source>
</evidence>
<reference evidence="6 9" key="2">
    <citation type="submission" date="2020-10" db="EMBL/GenBank/DDBJ databases">
        <title>Campylobacter californiensis sp. nov. isolated from cattle and feral swine in California.</title>
        <authorList>
            <person name="Miller W.G."/>
        </authorList>
    </citation>
    <scope>NUCLEOTIDE SEQUENCE [LARGE SCALE GENOMIC DNA]</scope>
    <source>
        <strain evidence="6 9">RM12919</strain>
    </source>
</reference>
<dbReference type="PANTHER" id="PTHR30419">
    <property type="entry name" value="HTH-TYPE TRANSCRIPTIONAL REGULATOR YBHD"/>
    <property type="match status" value="1"/>
</dbReference>
<keyword evidence="2" id="KW-0805">Transcription regulation</keyword>
<keyword evidence="3" id="KW-0238">DNA-binding</keyword>
<evidence type="ECO:0000256" key="4">
    <source>
        <dbReference type="ARBA" id="ARBA00023163"/>
    </source>
</evidence>
<dbReference type="Gene3D" id="1.10.10.10">
    <property type="entry name" value="Winged helix-like DNA-binding domain superfamily/Winged helix DNA-binding domain"/>
    <property type="match status" value="1"/>
</dbReference>
<comment type="caution">
    <text evidence="7">The sequence shown here is derived from an EMBL/GenBank/DDBJ whole genome shotgun (WGS) entry which is preliminary data.</text>
</comment>
<accession>A0AAW3ZUT3</accession>
<evidence type="ECO:0000259" key="5">
    <source>
        <dbReference type="PROSITE" id="PS50931"/>
    </source>
</evidence>
<dbReference type="Pfam" id="PF03466">
    <property type="entry name" value="LysR_substrate"/>
    <property type="match status" value="1"/>
</dbReference>
<dbReference type="CDD" id="cd05466">
    <property type="entry name" value="PBP2_LTTR_substrate"/>
    <property type="match status" value="1"/>
</dbReference>
<dbReference type="RefSeq" id="WP_170016168.1">
    <property type="nucleotide sequence ID" value="NZ_CP012545.1"/>
</dbReference>
<gene>
    <name evidence="6" type="ORF">CCAL12919_04520</name>
    <name evidence="7" type="ORF">CCAL9337_04885</name>
</gene>
<comment type="similarity">
    <text evidence="1">Belongs to the LysR transcriptional regulatory family.</text>
</comment>
<dbReference type="PANTHER" id="PTHR30419:SF8">
    <property type="entry name" value="NITROGEN ASSIMILATION TRANSCRIPTIONAL ACTIVATOR-RELATED"/>
    <property type="match status" value="1"/>
</dbReference>
<dbReference type="PRINTS" id="PR00039">
    <property type="entry name" value="HTHLYSR"/>
</dbReference>
<dbReference type="Proteomes" id="UP000650616">
    <property type="component" value="Unassembled WGS sequence"/>
</dbReference>
<dbReference type="Proteomes" id="UP001318760">
    <property type="component" value="Unassembled WGS sequence"/>
</dbReference>
<dbReference type="Gene3D" id="3.40.190.290">
    <property type="match status" value="1"/>
</dbReference>
<reference evidence="7 8" key="1">
    <citation type="submission" date="2015-08" db="EMBL/GenBank/DDBJ databases">
        <title>Comparative genomics of the Campylobacter concisus group.</title>
        <authorList>
            <person name="Yee E."/>
            <person name="Chapman M.H."/>
            <person name="Huynh S."/>
            <person name="Bono J.L."/>
            <person name="On S.L."/>
            <person name="St Leger J."/>
            <person name="Foster G."/>
            <person name="Parker C.T."/>
            <person name="Miller W.G."/>
        </authorList>
    </citation>
    <scope>NUCLEOTIDE SEQUENCE [LARGE SCALE GENOMIC DNA]</scope>
    <source>
        <strain evidence="7 8">RM9337</strain>
    </source>
</reference>
<feature type="domain" description="HTH lysR-type" evidence="5">
    <location>
        <begin position="1"/>
        <end position="58"/>
    </location>
</feature>
<dbReference type="SUPFAM" id="SSF53850">
    <property type="entry name" value="Periplasmic binding protein-like II"/>
    <property type="match status" value="1"/>
</dbReference>